<dbReference type="STRING" id="1891926.Fuma_03238"/>
<evidence type="ECO:0000256" key="1">
    <source>
        <dbReference type="SAM" id="MobiDB-lite"/>
    </source>
</evidence>
<dbReference type="KEGG" id="fmr:Fuma_03238"/>
<dbReference type="Proteomes" id="UP000187735">
    <property type="component" value="Chromosome"/>
</dbReference>
<dbReference type="AlphaFoldDB" id="A0A1P8WHT3"/>
<dbReference type="EMBL" id="CP017641">
    <property type="protein sequence ID" value="APZ93620.1"/>
    <property type="molecule type" value="Genomic_DNA"/>
</dbReference>
<evidence type="ECO:0000313" key="3">
    <source>
        <dbReference type="EMBL" id="APZ93620.1"/>
    </source>
</evidence>
<dbReference type="Pfam" id="PF13454">
    <property type="entry name" value="NAD_binding_9"/>
    <property type="match status" value="1"/>
</dbReference>
<feature type="region of interest" description="Disordered" evidence="1">
    <location>
        <begin position="1"/>
        <end position="20"/>
    </location>
</feature>
<dbReference type="InterPro" id="IPR052189">
    <property type="entry name" value="L-asp_N-monooxygenase_NS-form"/>
</dbReference>
<keyword evidence="3" id="KW-0503">Monooxygenase</keyword>
<keyword evidence="4" id="KW-1185">Reference proteome</keyword>
<feature type="domain" description="FAD-dependent urate hydroxylase HpyO/Asp monooxygenase CreE-like FAD/NAD(P)-binding" evidence="2">
    <location>
        <begin position="57"/>
        <end position="213"/>
    </location>
</feature>
<dbReference type="PRINTS" id="PR00411">
    <property type="entry name" value="PNDRDTASEI"/>
</dbReference>
<dbReference type="Gene3D" id="3.50.50.60">
    <property type="entry name" value="FAD/NAD(P)-binding domain"/>
    <property type="match status" value="1"/>
</dbReference>
<dbReference type="SUPFAM" id="SSF51905">
    <property type="entry name" value="FAD/NAD(P)-binding domain"/>
    <property type="match status" value="2"/>
</dbReference>
<dbReference type="InterPro" id="IPR036188">
    <property type="entry name" value="FAD/NAD-bd_sf"/>
</dbReference>
<gene>
    <name evidence="3" type="ORF">Fuma_03238</name>
</gene>
<evidence type="ECO:0000259" key="2">
    <source>
        <dbReference type="Pfam" id="PF13454"/>
    </source>
</evidence>
<dbReference type="GO" id="GO:0004497">
    <property type="term" value="F:monooxygenase activity"/>
    <property type="evidence" value="ECO:0007669"/>
    <property type="project" value="UniProtKB-KW"/>
</dbReference>
<sequence length="525" mass="57926">MVTNKRTTHAVFSGQQSGQPRLPSIFNRNPAFYTPVNLEPVQTTTPEANSTRMNTTAIIGGGFSGTLASVNLVRFAKKQQRVVIVNSGRPFGRGTAYGTTRPEHLLNVAARNMSAFPDHPDHFFHWLRSRCEFDSVPDAELRETFVPRQIYGDYVRGVATHFLGSHDPRSQVECKVIEDTAVDIEPRGDGGVVLLEKGQPIEAQNVLLATGNQPPAGLPGAERLASDSRYVGNPWKNWHESLPNDDAHIVVLGTGLTAVDVVVTLRKKGWNGRITAISRNGMLPQRHFRGIQWPSVVPDDGQHRSLQELSKLIRQDCERLRGVSQNPAIAVDKLRGRTQAFWQNLTIEEKQRFLKEYAPSWNVIRHRIAGPIHDAITDSLDCGQLTIIPATIQSLSAEERTIDVSLIDTSSQPQTVHGDLVINCTGPKARFSNSGIPLYQQLFARGLAKPDDMDMGIAVDSHFAVIDADGQSSAFLHAIGPILKGTLWETVAVPELRAQAMHVAQAILLQPPVHIQDFDTIEYCI</sequence>
<dbReference type="PANTHER" id="PTHR40254">
    <property type="entry name" value="BLR0577 PROTEIN"/>
    <property type="match status" value="1"/>
</dbReference>
<accession>A0A1P8WHT3</accession>
<dbReference type="InterPro" id="IPR038732">
    <property type="entry name" value="HpyO/CreE_NAD-binding"/>
</dbReference>
<protein>
    <submittedName>
        <fullName evidence="3">Lysine/ornithine N-monooxygenase</fullName>
    </submittedName>
</protein>
<reference evidence="3 4" key="1">
    <citation type="journal article" date="2016" name="Front. Microbiol.">
        <title>Fuerstia marisgermanicae gen. nov., sp. nov., an Unusual Member of the Phylum Planctomycetes from the German Wadden Sea.</title>
        <authorList>
            <person name="Kohn T."/>
            <person name="Heuer A."/>
            <person name="Jogler M."/>
            <person name="Vollmers J."/>
            <person name="Boedeker C."/>
            <person name="Bunk B."/>
            <person name="Rast P."/>
            <person name="Borchert D."/>
            <person name="Glockner I."/>
            <person name="Freese H.M."/>
            <person name="Klenk H.P."/>
            <person name="Overmann J."/>
            <person name="Kaster A.K."/>
            <person name="Rohde M."/>
            <person name="Wiegand S."/>
            <person name="Jogler C."/>
        </authorList>
    </citation>
    <scope>NUCLEOTIDE SEQUENCE [LARGE SCALE GENOMIC DNA]</scope>
    <source>
        <strain evidence="3 4">NH11</strain>
    </source>
</reference>
<keyword evidence="3" id="KW-0560">Oxidoreductase</keyword>
<organism evidence="3 4">
    <name type="scientific">Fuerstiella marisgermanici</name>
    <dbReference type="NCBI Taxonomy" id="1891926"/>
    <lineage>
        <taxon>Bacteria</taxon>
        <taxon>Pseudomonadati</taxon>
        <taxon>Planctomycetota</taxon>
        <taxon>Planctomycetia</taxon>
        <taxon>Planctomycetales</taxon>
        <taxon>Planctomycetaceae</taxon>
        <taxon>Fuerstiella</taxon>
    </lineage>
</organism>
<proteinExistence type="predicted"/>
<evidence type="ECO:0000313" key="4">
    <source>
        <dbReference type="Proteomes" id="UP000187735"/>
    </source>
</evidence>
<name>A0A1P8WHT3_9PLAN</name>
<dbReference type="PANTHER" id="PTHR40254:SF1">
    <property type="entry name" value="BLR0577 PROTEIN"/>
    <property type="match status" value="1"/>
</dbReference>